<dbReference type="PANTHER" id="PTHR43245:SF13">
    <property type="entry name" value="UDP-D-APIOSE_UDP-D-XYLOSE SYNTHASE 2"/>
    <property type="match status" value="1"/>
</dbReference>
<evidence type="ECO:0000259" key="1">
    <source>
        <dbReference type="Pfam" id="PF01370"/>
    </source>
</evidence>
<dbReference type="PROSITE" id="PS00061">
    <property type="entry name" value="ADH_SHORT"/>
    <property type="match status" value="1"/>
</dbReference>
<dbReference type="InterPro" id="IPR036291">
    <property type="entry name" value="NAD(P)-bd_dom_sf"/>
</dbReference>
<dbReference type="Gene3D" id="3.40.50.720">
    <property type="entry name" value="NAD(P)-binding Rossmann-like Domain"/>
    <property type="match status" value="1"/>
</dbReference>
<dbReference type="EMBL" id="WBZJ01000003">
    <property type="protein sequence ID" value="KAB3519949.1"/>
    <property type="molecule type" value="Genomic_DNA"/>
</dbReference>
<dbReference type="SUPFAM" id="SSF51735">
    <property type="entry name" value="NAD(P)-binding Rossmann-fold domains"/>
    <property type="match status" value="1"/>
</dbReference>
<comment type="caution">
    <text evidence="2">The sequence shown here is derived from an EMBL/GenBank/DDBJ whole genome shotgun (WGS) entry which is preliminary data.</text>
</comment>
<proteinExistence type="predicted"/>
<reference evidence="2 3" key="1">
    <citation type="submission" date="2019-10" db="EMBL/GenBank/DDBJ databases">
        <title>Corynebacterium sp novel species isolated from the respiratory tract of Marmot.</title>
        <authorList>
            <person name="Zhang G."/>
        </authorList>
    </citation>
    <scope>NUCLEOTIDE SEQUENCE [LARGE SCALE GENOMIC DNA]</scope>
    <source>
        <strain evidence="2 3">336</strain>
    </source>
</reference>
<feature type="domain" description="NAD-dependent epimerase/dehydratase" evidence="1">
    <location>
        <begin position="5"/>
        <end position="228"/>
    </location>
</feature>
<dbReference type="InterPro" id="IPR001509">
    <property type="entry name" value="Epimerase_deHydtase"/>
</dbReference>
<organism evidence="2 3">
    <name type="scientific">Corynebacterium zhongnanshanii</name>
    <dbReference type="NCBI Taxonomy" id="2768834"/>
    <lineage>
        <taxon>Bacteria</taxon>
        <taxon>Bacillati</taxon>
        <taxon>Actinomycetota</taxon>
        <taxon>Actinomycetes</taxon>
        <taxon>Mycobacteriales</taxon>
        <taxon>Corynebacteriaceae</taxon>
        <taxon>Corynebacterium</taxon>
    </lineage>
</organism>
<dbReference type="Pfam" id="PF01370">
    <property type="entry name" value="Epimerase"/>
    <property type="match status" value="1"/>
</dbReference>
<name>A0ABQ6VCQ3_9CORY</name>
<accession>A0ABQ6VCQ3</accession>
<gene>
    <name evidence="2" type="ORF">F8377_08575</name>
</gene>
<evidence type="ECO:0000313" key="2">
    <source>
        <dbReference type="EMBL" id="KAB3519949.1"/>
    </source>
</evidence>
<dbReference type="InterPro" id="IPR020904">
    <property type="entry name" value="Sc_DH/Rdtase_CS"/>
</dbReference>
<protein>
    <submittedName>
        <fullName evidence="2">NAD-dependent epimerase/dehydratase family protein</fullName>
    </submittedName>
</protein>
<dbReference type="Proteomes" id="UP000436181">
    <property type="component" value="Unassembled WGS sequence"/>
</dbReference>
<evidence type="ECO:0000313" key="3">
    <source>
        <dbReference type="Proteomes" id="UP000436181"/>
    </source>
</evidence>
<dbReference type="PANTHER" id="PTHR43245">
    <property type="entry name" value="BIFUNCTIONAL POLYMYXIN RESISTANCE PROTEIN ARNA"/>
    <property type="match status" value="1"/>
</dbReference>
<dbReference type="Gene3D" id="3.90.25.10">
    <property type="entry name" value="UDP-galactose 4-epimerase, domain 1"/>
    <property type="match status" value="1"/>
</dbReference>
<dbReference type="InterPro" id="IPR050177">
    <property type="entry name" value="Lipid_A_modif_metabolic_enz"/>
</dbReference>
<sequence>MSVNVVVTGGAGFIGSHLVDALVEAGACVTVVDNLCHGRPANVNSAARLVEADIADIDFTELFAEVTPDVVFHLAAQIDVRRSVADPIVDAELNILSTIRLADAARQTGVRRVVHTSSGGAIYGREAALPVSEETVPQPDSPYAASKFAGEIYLNTFRKLYGLECAFIAPANVYGPRQDPHGEAGVVAIFTQNLLAGTPTTVFGAGNNTRDYVYVGDVVEAFLAAAAFDAEDLPGLACAVTGAELAELRQESNGQRFNIGTGVETSDRTLHSLVAAAAGAEDSPVYAPARLGDVPRSVLDNSKARRVLGWSPKVELADGIRKTVDVFSRM</sequence>
<keyword evidence="3" id="KW-1185">Reference proteome</keyword>
<dbReference type="RefSeq" id="WP_151844708.1">
    <property type="nucleotide sequence ID" value="NZ_WBZJ01000003.1"/>
</dbReference>